<reference evidence="3" key="1">
    <citation type="submission" date="2023-03" db="UniProtKB">
        <authorList>
            <consortium name="WormBaseParasite"/>
        </authorList>
    </citation>
    <scope>IDENTIFICATION</scope>
</reference>
<feature type="region of interest" description="Disordered" evidence="1">
    <location>
        <begin position="151"/>
        <end position="180"/>
    </location>
</feature>
<feature type="region of interest" description="Disordered" evidence="1">
    <location>
        <begin position="282"/>
        <end position="348"/>
    </location>
</feature>
<protein>
    <submittedName>
        <fullName evidence="3">Uncharacterized protein</fullName>
    </submittedName>
</protein>
<dbReference type="Proteomes" id="UP000036681">
    <property type="component" value="Unplaced"/>
</dbReference>
<feature type="compositionally biased region" description="Low complexity" evidence="1">
    <location>
        <begin position="157"/>
        <end position="168"/>
    </location>
</feature>
<feature type="compositionally biased region" description="Basic and acidic residues" evidence="1">
    <location>
        <begin position="96"/>
        <end position="126"/>
    </location>
</feature>
<organism evidence="2 3">
    <name type="scientific">Ascaris lumbricoides</name>
    <name type="common">Giant roundworm</name>
    <dbReference type="NCBI Taxonomy" id="6252"/>
    <lineage>
        <taxon>Eukaryota</taxon>
        <taxon>Metazoa</taxon>
        <taxon>Ecdysozoa</taxon>
        <taxon>Nematoda</taxon>
        <taxon>Chromadorea</taxon>
        <taxon>Rhabditida</taxon>
        <taxon>Spirurina</taxon>
        <taxon>Ascaridomorpha</taxon>
        <taxon>Ascaridoidea</taxon>
        <taxon>Ascarididae</taxon>
        <taxon>Ascaris</taxon>
    </lineage>
</organism>
<evidence type="ECO:0000313" key="2">
    <source>
        <dbReference type="Proteomes" id="UP000036681"/>
    </source>
</evidence>
<dbReference type="WBParaSite" id="ALUE_0001256401-mRNA-1">
    <property type="protein sequence ID" value="ALUE_0001256401-mRNA-1"/>
    <property type="gene ID" value="ALUE_0001256401"/>
</dbReference>
<evidence type="ECO:0000313" key="3">
    <source>
        <dbReference type="WBParaSite" id="ALUE_0001256401-mRNA-1"/>
    </source>
</evidence>
<evidence type="ECO:0000256" key="1">
    <source>
        <dbReference type="SAM" id="MobiDB-lite"/>
    </source>
</evidence>
<name>A0A9J2PTF3_ASCLU</name>
<accession>A0A9J2PTF3</accession>
<proteinExistence type="predicted"/>
<dbReference type="AlphaFoldDB" id="A0A9J2PTF3"/>
<keyword evidence="2" id="KW-1185">Reference proteome</keyword>
<feature type="compositionally biased region" description="Basic and acidic residues" evidence="1">
    <location>
        <begin position="282"/>
        <end position="318"/>
    </location>
</feature>
<sequence length="348" mass="40090">MGGVLSSGLFHDDEKGVPDSAFIEFSYGEQSEDEYKQLDTENDQKGDTAVEHIFKKTKTVYGQPAKDMKGMMIDWAKEYNIVLTKRPCPYDFPAFEADKPPDYDEKKKEAEKLEKQTETEKKSGEDVAEQKLDSIFCLTYYFITSKLRKKRSRSKSRSSGNKKGPKGKQSADAERNPMGLCTSNVYHEDEKGVDDALLQYLNYSEQPDEEYKQLDTENDQKGDTAVEHIFKKTKTVYGQPPKDMRGVVIDWKTDYEIHLNKRPCPYDFPAFQFDKPLDYDEKKKEAEKVEGEKVTEKTSSRRQKQEASKKADKKEDGKKKSRTKSMPQEDKKQKRSANADLDECSLDD</sequence>
<feature type="region of interest" description="Disordered" evidence="1">
    <location>
        <begin position="95"/>
        <end position="126"/>
    </location>
</feature>